<evidence type="ECO:0000313" key="2">
    <source>
        <dbReference type="EMBL" id="SIO33553.1"/>
    </source>
</evidence>
<reference evidence="3" key="1">
    <citation type="submission" date="2016-12" db="EMBL/GenBank/DDBJ databases">
        <authorList>
            <person name="Varghese N."/>
            <person name="Submissions S."/>
        </authorList>
    </citation>
    <scope>NUCLEOTIDE SEQUENCE [LARGE SCALE GENOMIC DNA]</scope>
    <source>
        <strain evidence="3">DSM 16779</strain>
    </source>
</reference>
<dbReference type="EMBL" id="FSRQ01000004">
    <property type="protein sequence ID" value="SIO33553.1"/>
    <property type="molecule type" value="Genomic_DNA"/>
</dbReference>
<dbReference type="Proteomes" id="UP000184782">
    <property type="component" value="Unassembled WGS sequence"/>
</dbReference>
<feature type="chain" id="PRO_5013269479" description="PrcB C-terminal" evidence="1">
    <location>
        <begin position="20"/>
        <end position="156"/>
    </location>
</feature>
<sequence>MNKLLIFCFATLMSCTSTIAQKSEDMQSKAEIIKSESQGGTEQPGFVIIKNEQEFQNVIQSKQGTSLVEVGTEPVMKYPAFPVGKKVVVYNLGSFRSGDHTIREIKSISVKDNVLYVEVPMYESGGMEIQVLSNPWFIFTVPSNYQFTSVQLKSSK</sequence>
<name>A0A1N6INJ2_9FLAO</name>
<evidence type="ECO:0000313" key="3">
    <source>
        <dbReference type="Proteomes" id="UP000184782"/>
    </source>
</evidence>
<dbReference type="OrthoDB" id="1268646at2"/>
<accession>A0A1N6INJ2</accession>
<evidence type="ECO:0000256" key="1">
    <source>
        <dbReference type="SAM" id="SignalP"/>
    </source>
</evidence>
<dbReference type="RefSeq" id="WP_074231876.1">
    <property type="nucleotide sequence ID" value="NZ_FSRQ01000004.1"/>
</dbReference>
<dbReference type="PROSITE" id="PS51257">
    <property type="entry name" value="PROKAR_LIPOPROTEIN"/>
    <property type="match status" value="1"/>
</dbReference>
<gene>
    <name evidence="2" type="ORF">SAMN05421769_3607</name>
</gene>
<proteinExistence type="predicted"/>
<dbReference type="AlphaFoldDB" id="A0A1N6INJ2"/>
<feature type="signal peptide" evidence="1">
    <location>
        <begin position="1"/>
        <end position="19"/>
    </location>
</feature>
<organism evidence="2 3">
    <name type="scientific">Chryseobacterium scophthalmum</name>
    <dbReference type="NCBI Taxonomy" id="59733"/>
    <lineage>
        <taxon>Bacteria</taxon>
        <taxon>Pseudomonadati</taxon>
        <taxon>Bacteroidota</taxon>
        <taxon>Flavobacteriia</taxon>
        <taxon>Flavobacteriales</taxon>
        <taxon>Weeksellaceae</taxon>
        <taxon>Chryseobacterium group</taxon>
        <taxon>Chryseobacterium</taxon>
    </lineage>
</organism>
<protein>
    <recommendedName>
        <fullName evidence="4">PrcB C-terminal</fullName>
    </recommendedName>
</protein>
<dbReference type="STRING" id="59733.SAMN05421769_3607"/>
<evidence type="ECO:0008006" key="4">
    <source>
        <dbReference type="Google" id="ProtNLM"/>
    </source>
</evidence>
<keyword evidence="3" id="KW-1185">Reference proteome</keyword>
<keyword evidence="1" id="KW-0732">Signal</keyword>